<organism evidence="2 3">
    <name type="scientific">Ancylostoma ceylanicum</name>
    <dbReference type="NCBI Taxonomy" id="53326"/>
    <lineage>
        <taxon>Eukaryota</taxon>
        <taxon>Metazoa</taxon>
        <taxon>Ecdysozoa</taxon>
        <taxon>Nematoda</taxon>
        <taxon>Chromadorea</taxon>
        <taxon>Rhabditida</taxon>
        <taxon>Rhabditina</taxon>
        <taxon>Rhabditomorpha</taxon>
        <taxon>Strongyloidea</taxon>
        <taxon>Ancylostomatidae</taxon>
        <taxon>Ancylostomatinae</taxon>
        <taxon>Ancylostoma</taxon>
    </lineage>
</organism>
<dbReference type="Proteomes" id="UP000024635">
    <property type="component" value="Unassembled WGS sequence"/>
</dbReference>
<evidence type="ECO:0000313" key="3">
    <source>
        <dbReference type="Proteomes" id="UP000024635"/>
    </source>
</evidence>
<reference evidence="3" key="1">
    <citation type="journal article" date="2015" name="Nat. Genet.">
        <title>The genome and transcriptome of the zoonotic hookworm Ancylostoma ceylanicum identify infection-specific gene families.</title>
        <authorList>
            <person name="Schwarz E.M."/>
            <person name="Hu Y."/>
            <person name="Antoshechkin I."/>
            <person name="Miller M.M."/>
            <person name="Sternberg P.W."/>
            <person name="Aroian R.V."/>
        </authorList>
    </citation>
    <scope>NUCLEOTIDE SEQUENCE</scope>
    <source>
        <strain evidence="3">HY135</strain>
    </source>
</reference>
<gene>
    <name evidence="2" type="primary">Acey_s0203.g1851</name>
    <name evidence="2" type="ORF">Y032_0203g1851</name>
</gene>
<feature type="region of interest" description="Disordered" evidence="1">
    <location>
        <begin position="1"/>
        <end position="25"/>
    </location>
</feature>
<name>A0A016SLY7_9BILA</name>
<comment type="caution">
    <text evidence="2">The sequence shown here is derived from an EMBL/GenBank/DDBJ whole genome shotgun (WGS) entry which is preliminary data.</text>
</comment>
<evidence type="ECO:0000256" key="1">
    <source>
        <dbReference type="SAM" id="MobiDB-lite"/>
    </source>
</evidence>
<evidence type="ECO:0000313" key="2">
    <source>
        <dbReference type="EMBL" id="EYB91713.1"/>
    </source>
</evidence>
<sequence length="178" mass="20157">MRAMRTTHRASCGTHAHPTAEHSSAPSTHCKERIHFLHFSLLTRSFIPAYEFIVPKNPEIRGNLLRKDFCGCCLYRTRIKWSALINPVICDAPRIRLHLSIVEALNANVPHTVICGGRPMNQVSASSSQTSLAPIYRPLTDGWLGWPRARSNHRPCACAASLLPLRQTHPRWQVTRYM</sequence>
<dbReference type="AlphaFoldDB" id="A0A016SLY7"/>
<accession>A0A016SLY7</accession>
<proteinExistence type="predicted"/>
<protein>
    <submittedName>
        <fullName evidence="2">Uncharacterized protein</fullName>
    </submittedName>
</protein>
<dbReference type="EMBL" id="JARK01001539">
    <property type="protein sequence ID" value="EYB91713.1"/>
    <property type="molecule type" value="Genomic_DNA"/>
</dbReference>
<keyword evidence="3" id="KW-1185">Reference proteome</keyword>